<keyword evidence="3" id="KW-1185">Reference proteome</keyword>
<organism evidence="2 3">
    <name type="scientific">Methylobacterium symbioticum</name>
    <dbReference type="NCBI Taxonomy" id="2584084"/>
    <lineage>
        <taxon>Bacteria</taxon>
        <taxon>Pseudomonadati</taxon>
        <taxon>Pseudomonadota</taxon>
        <taxon>Alphaproteobacteria</taxon>
        <taxon>Hyphomicrobiales</taxon>
        <taxon>Methylobacteriaceae</taxon>
        <taxon>Methylobacterium</taxon>
    </lineage>
</organism>
<evidence type="ECO:0000313" key="3">
    <source>
        <dbReference type="Proteomes" id="UP000410984"/>
    </source>
</evidence>
<sequence>MHEGTSLWWYLQSRNKKSIAVNLKSPVAPVALEHRQAQRRGGEPPLRRARGDQRLLLGDLGIDVPHEAAARGDALAGDAQGVRALAQPGPDAEQVEATAAQLGARGPRLVGRGGEHRVAPCLVPVEQPPEAVELLLQLADRLEQRPPVLHRLAHPLHVERLGIEHEGAHEGAGVEDRLEGDGIGEAAQEMARVRHRRALAQGQEQLGGEALAGGPELLEALRLAAQIDRDLAPGRGVAALPVLAGVVGDLEAVAGGDEAREHGLAALRGARGQRQPHRDDSAGMLVLEDQDEDGLAGFPGRAPALGWIADPAEAIVAYGARAAARGRGVQRQPARIVAGKHGADRVEDGGLAGARGPDERGRAADADLLAPDQVPVRDRDVGEAVHPVLPQRFSSGPARRPGHRTGPEAARRRDLARGRAALLRATPCGCNPGPSIRWGRRTRPRPGSAPASRPRRGRGCPAAPRPG</sequence>
<proteinExistence type="predicted"/>
<dbReference type="AlphaFoldDB" id="A0A509EL87"/>
<name>A0A509EL87_9HYPH</name>
<gene>
    <name evidence="2" type="ORF">MET9862_04877</name>
</gene>
<reference evidence="2 3" key="1">
    <citation type="submission" date="2019-06" db="EMBL/GenBank/DDBJ databases">
        <authorList>
            <person name="Rodrigo-Torres L."/>
            <person name="Arahal R. D."/>
            <person name="Lucena T."/>
        </authorList>
    </citation>
    <scope>NUCLEOTIDE SEQUENCE [LARGE SCALE GENOMIC DNA]</scope>
    <source>
        <strain evidence="2 3">SB0023/3</strain>
    </source>
</reference>
<feature type="region of interest" description="Disordered" evidence="1">
    <location>
        <begin position="391"/>
        <end position="413"/>
    </location>
</feature>
<dbReference type="EMBL" id="CABFPH010000111">
    <property type="protein sequence ID" value="VUD74249.1"/>
    <property type="molecule type" value="Genomic_DNA"/>
</dbReference>
<accession>A0A509EL87</accession>
<dbReference type="Proteomes" id="UP000410984">
    <property type="component" value="Unassembled WGS sequence"/>
</dbReference>
<evidence type="ECO:0000256" key="1">
    <source>
        <dbReference type="SAM" id="MobiDB-lite"/>
    </source>
</evidence>
<feature type="region of interest" description="Disordered" evidence="1">
    <location>
        <begin position="425"/>
        <end position="467"/>
    </location>
</feature>
<protein>
    <submittedName>
        <fullName evidence="2">Uncharacterized protein</fullName>
    </submittedName>
</protein>
<evidence type="ECO:0000313" key="2">
    <source>
        <dbReference type="EMBL" id="VUD74249.1"/>
    </source>
</evidence>